<evidence type="ECO:0000313" key="1">
    <source>
        <dbReference type="EMBL" id="CCF22351.1"/>
    </source>
</evidence>
<keyword evidence="2" id="KW-1185">Reference proteome</keyword>
<proteinExistence type="predicted"/>
<dbReference type="KEGG" id="rht:NT26_p10332"/>
<gene>
    <name evidence="1" type="ORF">NT26_p10332</name>
</gene>
<dbReference type="Proteomes" id="UP000010792">
    <property type="component" value="Plasmid NT26_p1"/>
</dbReference>
<sequence>MNVVEVDKGLHEDVVNFLTAVAHDATIEDYAVELAEEFELDEYEAMNMAYREYNGDVSIQNYIIWAREIIRKHRLEPE</sequence>
<keyword evidence="1" id="KW-0614">Plasmid</keyword>
<organism evidence="1 2">
    <name type="scientific">Pseudorhizobium banfieldiae</name>
    <dbReference type="NCBI Taxonomy" id="1125847"/>
    <lineage>
        <taxon>Bacteria</taxon>
        <taxon>Pseudomonadati</taxon>
        <taxon>Pseudomonadota</taxon>
        <taxon>Alphaproteobacteria</taxon>
        <taxon>Hyphomicrobiales</taxon>
        <taxon>Rhizobiaceae</taxon>
        <taxon>Rhizobium/Agrobacterium group</taxon>
        <taxon>Pseudorhizobium</taxon>
    </lineage>
</organism>
<name>L0NNB4_9HYPH</name>
<dbReference type="AlphaFoldDB" id="L0NNB4"/>
<reference evidence="1 2" key="1">
    <citation type="journal article" date="2013" name="Genome Biol. Evol.">
        <title>Life in an arsenic-containing gold mine: genome and physiology of the autotrophic arsenite-oxidizing bacterium rhizobium sp. NT-26.</title>
        <authorList>
            <person name="Andres J."/>
            <person name="Arsene-Ploetze F."/>
            <person name="Barbe V."/>
            <person name="Brochier-Armanet C."/>
            <person name="Cleiss-Arnold J."/>
            <person name="Coppee J.Y."/>
            <person name="Dillies M.A."/>
            <person name="Geist"/>
            <person name="L"/>
            <person name="Joublin A."/>
            <person name="Koechler S."/>
            <person name="Lassalle F."/>
            <person name="Marchal M."/>
            <person name="Medigue C."/>
            <person name="Muller D."/>
            <person name="Nesme X."/>
            <person name="Plewniak F."/>
            <person name="Proux C."/>
            <person name="Ramirez-Bahena M.H."/>
            <person name="Schenowitz C."/>
            <person name="Sismeiro O."/>
            <person name="Vallenet D."/>
            <person name="Santini J.M."/>
            <person name="Bertin P.N."/>
        </authorList>
    </citation>
    <scope>NUCLEOTIDE SEQUENCE [LARGE SCALE GENOMIC DNA]</scope>
    <source>
        <strain evidence="1 2">NT-26</strain>
        <plasmid evidence="1 2">NT26_p1</plasmid>
    </source>
</reference>
<geneLocation type="plasmid" evidence="1 2">
    <name>NT26_p1</name>
</geneLocation>
<dbReference type="RefSeq" id="WP_052642894.1">
    <property type="nucleotide sequence ID" value="NZ_FO082821.1"/>
</dbReference>
<evidence type="ECO:0000313" key="2">
    <source>
        <dbReference type="Proteomes" id="UP000010792"/>
    </source>
</evidence>
<accession>L0NNB4</accession>
<protein>
    <submittedName>
        <fullName evidence="1">Uncharacterized protein</fullName>
    </submittedName>
</protein>
<dbReference type="EMBL" id="FO082821">
    <property type="protein sequence ID" value="CCF22351.1"/>
    <property type="molecule type" value="Genomic_DNA"/>
</dbReference>